<keyword evidence="4" id="KW-0418">Kinase</keyword>
<dbReference type="CDD" id="cd00082">
    <property type="entry name" value="HisKA"/>
    <property type="match status" value="1"/>
</dbReference>
<evidence type="ECO:0000256" key="1">
    <source>
        <dbReference type="ARBA" id="ARBA00000085"/>
    </source>
</evidence>
<dbReference type="GO" id="GO:0000155">
    <property type="term" value="F:phosphorelay sensor kinase activity"/>
    <property type="evidence" value="ECO:0007669"/>
    <property type="project" value="InterPro"/>
</dbReference>
<dbReference type="InterPro" id="IPR036890">
    <property type="entry name" value="HATPase_C_sf"/>
</dbReference>
<dbReference type="EMBL" id="CCJV01000076">
    <property type="protein sequence ID" value="CDT22541.1"/>
    <property type="molecule type" value="Genomic_DNA"/>
</dbReference>
<dbReference type="InterPro" id="IPR050736">
    <property type="entry name" value="Sensor_HK_Regulatory"/>
</dbReference>
<evidence type="ECO:0000256" key="4">
    <source>
        <dbReference type="ARBA" id="ARBA00022777"/>
    </source>
</evidence>
<evidence type="ECO:0000256" key="3">
    <source>
        <dbReference type="ARBA" id="ARBA00022679"/>
    </source>
</evidence>
<dbReference type="PANTHER" id="PTHR43711">
    <property type="entry name" value="TWO-COMPONENT HISTIDINE KINASE"/>
    <property type="match status" value="1"/>
</dbReference>
<proteinExistence type="predicted"/>
<dbReference type="Pfam" id="PF02518">
    <property type="entry name" value="HATPase_c"/>
    <property type="match status" value="1"/>
</dbReference>
<dbReference type="Gene3D" id="1.10.287.130">
    <property type="match status" value="1"/>
</dbReference>
<dbReference type="Gene3D" id="3.30.565.10">
    <property type="entry name" value="Histidine kinase-like ATPase, C-terminal domain"/>
    <property type="match status" value="1"/>
</dbReference>
<keyword evidence="5" id="KW-0902">Two-component regulatory system</keyword>
<dbReference type="InterPro" id="IPR003594">
    <property type="entry name" value="HATPase_dom"/>
</dbReference>
<evidence type="ECO:0000313" key="7">
    <source>
        <dbReference type="Proteomes" id="UP000049495"/>
    </source>
</evidence>
<dbReference type="PROSITE" id="PS50109">
    <property type="entry name" value="HIS_KIN"/>
    <property type="match status" value="1"/>
</dbReference>
<protein>
    <recommendedName>
        <fullName evidence="2">histidine kinase</fullName>
        <ecNumber evidence="2">2.7.13.3</ecNumber>
    </recommendedName>
</protein>
<sequence>MKIRTKLGNSIEDVRIRTMRTFSVIALVSSCVVFFVFSLRLVWQEEAQIENHLKSFKGVAEEFYHQLSPEGSLKLSDNVTVYYGKGDFTDQLKKLPPMAIDTVARQYFEVRLSEEHMLIPGVVVYYFTFEDQGQTIPTYITISSFEMDLWDDSWGVLMIISTLLMLSLIVVLRATLKRVFDQLMAPISDLSTQLSKHESDSFKVPERTVDELQMLTSHLNSYSKMKDRLAKQEMMFAKYASHELKTPISIVTGAAELQAMKPNDLAFQTKQRERILGAANGMSATVEVLLSIVKQENSSTDKTLTAINQESIDISKYRGMLAAGVELVLNVEPNTKLNMPLALVNMVLKNYIENAIRFTTQGKITVTINSNTISVSDTGSGLSDDTKTEHGLGLIIVKRIGDSYGWTSTLIDNAHSDATSAISGCTVTFARNDT</sequence>
<dbReference type="InterPro" id="IPR005467">
    <property type="entry name" value="His_kinase_dom"/>
</dbReference>
<evidence type="ECO:0000313" key="6">
    <source>
        <dbReference type="EMBL" id="CDT22541.1"/>
    </source>
</evidence>
<evidence type="ECO:0000256" key="5">
    <source>
        <dbReference type="ARBA" id="ARBA00023012"/>
    </source>
</evidence>
<keyword evidence="3" id="KW-0808">Transferase</keyword>
<dbReference type="AlphaFoldDB" id="A0A822MY74"/>
<dbReference type="InterPro" id="IPR003661">
    <property type="entry name" value="HisK_dim/P_dom"/>
</dbReference>
<accession>A0A822MY74</accession>
<dbReference type="SMART" id="SM00388">
    <property type="entry name" value="HisKA"/>
    <property type="match status" value="1"/>
</dbReference>
<dbReference type="EC" id="2.7.13.3" evidence="2"/>
<dbReference type="SMART" id="SM00387">
    <property type="entry name" value="HATPase_c"/>
    <property type="match status" value="1"/>
</dbReference>
<name>A0A822MY74_9VIBR</name>
<evidence type="ECO:0000256" key="2">
    <source>
        <dbReference type="ARBA" id="ARBA00012438"/>
    </source>
</evidence>
<gene>
    <name evidence="6" type="ORF">VCR5J5_180156</name>
</gene>
<dbReference type="Pfam" id="PF00512">
    <property type="entry name" value="HisKA"/>
    <property type="match status" value="1"/>
</dbReference>
<dbReference type="SUPFAM" id="SSF55874">
    <property type="entry name" value="ATPase domain of HSP90 chaperone/DNA topoisomerase II/histidine kinase"/>
    <property type="match status" value="1"/>
</dbReference>
<dbReference type="PANTHER" id="PTHR43711:SF28">
    <property type="entry name" value="SENSOR HISTIDINE KINASE YXDK"/>
    <property type="match status" value="1"/>
</dbReference>
<dbReference type="PROSITE" id="PS51257">
    <property type="entry name" value="PROKAR_LIPOPROTEIN"/>
    <property type="match status" value="1"/>
</dbReference>
<reference evidence="7" key="1">
    <citation type="submission" date="2014-06" db="EMBL/GenBank/DDBJ databases">
        <authorList>
            <person name="Le Roux Frederique"/>
        </authorList>
    </citation>
    <scope>NUCLEOTIDE SEQUENCE [LARGE SCALE GENOMIC DNA]</scope>
    <source>
        <strain evidence="7">J5-5</strain>
    </source>
</reference>
<dbReference type="InterPro" id="IPR036097">
    <property type="entry name" value="HisK_dim/P_sf"/>
</dbReference>
<comment type="caution">
    <text evidence="6">The sequence shown here is derived from an EMBL/GenBank/DDBJ whole genome shotgun (WGS) entry which is preliminary data.</text>
</comment>
<comment type="catalytic activity">
    <reaction evidence="1">
        <text>ATP + protein L-histidine = ADP + protein N-phospho-L-histidine.</text>
        <dbReference type="EC" id="2.7.13.3"/>
    </reaction>
</comment>
<organism evidence="6 7">
    <name type="scientific">Vibrio crassostreae</name>
    <dbReference type="NCBI Taxonomy" id="246167"/>
    <lineage>
        <taxon>Bacteria</taxon>
        <taxon>Pseudomonadati</taxon>
        <taxon>Pseudomonadota</taxon>
        <taxon>Gammaproteobacteria</taxon>
        <taxon>Vibrionales</taxon>
        <taxon>Vibrionaceae</taxon>
        <taxon>Vibrio</taxon>
    </lineage>
</organism>
<dbReference type="SUPFAM" id="SSF47384">
    <property type="entry name" value="Homodimeric domain of signal transducing histidine kinase"/>
    <property type="match status" value="1"/>
</dbReference>
<dbReference type="Proteomes" id="UP000049495">
    <property type="component" value="Unassembled WGS sequence"/>
</dbReference>